<gene>
    <name evidence="2" type="ORF">HPP92_022908</name>
</gene>
<dbReference type="AlphaFoldDB" id="A0A835UFS2"/>
<reference evidence="2 3" key="1">
    <citation type="journal article" date="2020" name="Nat. Food">
        <title>A phased Vanilla planifolia genome enables genetic improvement of flavour and production.</title>
        <authorList>
            <person name="Hasing T."/>
            <person name="Tang H."/>
            <person name="Brym M."/>
            <person name="Khazi F."/>
            <person name="Huang T."/>
            <person name="Chambers A.H."/>
        </authorList>
    </citation>
    <scope>NUCLEOTIDE SEQUENCE [LARGE SCALE GENOMIC DNA]</scope>
    <source>
        <tissue evidence="2">Leaf</tissue>
    </source>
</reference>
<proteinExistence type="predicted"/>
<protein>
    <submittedName>
        <fullName evidence="2">Uncharacterized protein</fullName>
    </submittedName>
</protein>
<evidence type="ECO:0000313" key="2">
    <source>
        <dbReference type="EMBL" id="KAG0457751.1"/>
    </source>
</evidence>
<feature type="compositionally biased region" description="Acidic residues" evidence="1">
    <location>
        <begin position="24"/>
        <end position="36"/>
    </location>
</feature>
<evidence type="ECO:0000313" key="3">
    <source>
        <dbReference type="Proteomes" id="UP000636800"/>
    </source>
</evidence>
<dbReference type="EMBL" id="JADCNL010000012">
    <property type="protein sequence ID" value="KAG0457751.1"/>
    <property type="molecule type" value="Genomic_DNA"/>
</dbReference>
<feature type="region of interest" description="Disordered" evidence="1">
    <location>
        <begin position="1"/>
        <end position="36"/>
    </location>
</feature>
<comment type="caution">
    <text evidence="2">The sequence shown here is derived from an EMBL/GenBank/DDBJ whole genome shotgun (WGS) entry which is preliminary data.</text>
</comment>
<dbReference type="OrthoDB" id="4062651at2759"/>
<dbReference type="PANTHER" id="PTHR37265:SF5">
    <property type="entry name" value="OS01G0195300 PROTEIN"/>
    <property type="match status" value="1"/>
</dbReference>
<organism evidence="2 3">
    <name type="scientific">Vanilla planifolia</name>
    <name type="common">Vanilla</name>
    <dbReference type="NCBI Taxonomy" id="51239"/>
    <lineage>
        <taxon>Eukaryota</taxon>
        <taxon>Viridiplantae</taxon>
        <taxon>Streptophyta</taxon>
        <taxon>Embryophyta</taxon>
        <taxon>Tracheophyta</taxon>
        <taxon>Spermatophyta</taxon>
        <taxon>Magnoliopsida</taxon>
        <taxon>Liliopsida</taxon>
        <taxon>Asparagales</taxon>
        <taxon>Orchidaceae</taxon>
        <taxon>Vanilloideae</taxon>
        <taxon>Vanilleae</taxon>
        <taxon>Vanilla</taxon>
    </lineage>
</organism>
<feature type="compositionally biased region" description="Basic and acidic residues" evidence="1">
    <location>
        <begin position="1"/>
        <end position="10"/>
    </location>
</feature>
<evidence type="ECO:0000256" key="1">
    <source>
        <dbReference type="SAM" id="MobiDB-lite"/>
    </source>
</evidence>
<name>A0A835UFS2_VANPL</name>
<sequence>MSGEETRRGYSDTPAITKIPLTLDGDEEEEEGEGFEEETIAEVMRWLEREISCPPPPSPANNGNQDLCGASFSNSASTVMANVDTRAAGGGMSYFSCGGAEGVGTWNNSSVGNRGFCPPDMENGCGGGGAGAVEEWMVKDLSDAEFEEWIF</sequence>
<dbReference type="PANTHER" id="PTHR37265">
    <property type="entry name" value="OS01G0195300 PROTEIN"/>
    <property type="match status" value="1"/>
</dbReference>
<dbReference type="Proteomes" id="UP000636800">
    <property type="component" value="Chromosome 12"/>
</dbReference>
<keyword evidence="3" id="KW-1185">Reference proteome</keyword>
<accession>A0A835UFS2</accession>